<dbReference type="InterPro" id="IPR050341">
    <property type="entry name" value="PP1_catalytic_subunit"/>
</dbReference>
<protein>
    <recommendedName>
        <fullName evidence="10">Serine/threonine-protein phosphatase</fullName>
        <ecNumber evidence="10">3.1.3.16</ecNumber>
    </recommendedName>
</protein>
<keyword evidence="3 10" id="KW-0378">Hydrolase</keyword>
<dbReference type="GO" id="GO:0046872">
    <property type="term" value="F:metal ion binding"/>
    <property type="evidence" value="ECO:0007669"/>
    <property type="project" value="UniProtKB-KW"/>
</dbReference>
<evidence type="ECO:0000256" key="9">
    <source>
        <dbReference type="ARBA" id="ARBA00054219"/>
    </source>
</evidence>
<keyword evidence="5" id="KW-0464">Manganese</keyword>
<comment type="function">
    <text evidence="9">Probable phosphatase which plays a redundant role with gsp-4 in spermatogenesis by regulating sister chromatid segregation during meiosis. In addition, involved in sperm motility by controlling the dynamic disassembly of major sperm proteins (MSP) in the spermatozoan pseudopodium.</text>
</comment>
<dbReference type="GO" id="GO:0004722">
    <property type="term" value="F:protein serine/threonine phosphatase activity"/>
    <property type="evidence" value="ECO:0007669"/>
    <property type="project" value="UniProtKB-EC"/>
</dbReference>
<dbReference type="PROSITE" id="PS00125">
    <property type="entry name" value="SER_THR_PHOSPHATASE"/>
    <property type="match status" value="1"/>
</dbReference>
<dbReference type="GO" id="GO:0031143">
    <property type="term" value="C:pseudopodium"/>
    <property type="evidence" value="ECO:0007669"/>
    <property type="project" value="UniProtKB-SubCell"/>
</dbReference>
<sequence>MGPECSFGIREVNEIITRLLSIGQPEKALPKTVRDTEIISLCLKAREIFRSQTVLIEIKAPVRVCGDTHGQYSDLLRLFDRGGFPPSSNYLFLGDYVDRGKQNLETICLLLCYKIKYPLNFFLLRGNHECSTINKQYGFYEECNRRYTSGTRVWNAFQDTFDYMPLAALISDRILCMHGGISPDLKNLSQLRQISRPPDVVQPGLILDLLWADPIMESGFRPGTRGASYGFGADVLGHLLKQLNIDFVVRAHQVVQDGYEFFANRKLVTIFSAPHYCGQFDNAAAMMSVNDSLVCSFDILRPTLGRATLKTVKVEFR</sequence>
<dbReference type="EC" id="3.1.3.16" evidence="10"/>
<dbReference type="InterPro" id="IPR031675">
    <property type="entry name" value="STPPase_N"/>
</dbReference>
<keyword evidence="13" id="KW-1185">Reference proteome</keyword>
<reference evidence="12 13" key="1">
    <citation type="journal article" date="2015" name="Genome Biol.">
        <title>Comparative genomics of Steinernema reveals deeply conserved gene regulatory networks.</title>
        <authorList>
            <person name="Dillman A.R."/>
            <person name="Macchietto M."/>
            <person name="Porter C.F."/>
            <person name="Rogers A."/>
            <person name="Williams B."/>
            <person name="Antoshechkin I."/>
            <person name="Lee M.M."/>
            <person name="Goodwin Z."/>
            <person name="Lu X."/>
            <person name="Lewis E.E."/>
            <person name="Goodrich-Blair H."/>
            <person name="Stock S.P."/>
            <person name="Adams B.J."/>
            <person name="Sternberg P.W."/>
            <person name="Mortazavi A."/>
        </authorList>
    </citation>
    <scope>NUCLEOTIDE SEQUENCE [LARGE SCALE GENOMIC DNA]</scope>
    <source>
        <strain evidence="12 13">ALL</strain>
    </source>
</reference>
<dbReference type="GO" id="GO:0005634">
    <property type="term" value="C:nucleus"/>
    <property type="evidence" value="ECO:0007669"/>
    <property type="project" value="TreeGrafter"/>
</dbReference>
<keyword evidence="2" id="KW-0479">Metal-binding</keyword>
<dbReference type="GO" id="GO:0007060">
    <property type="term" value="P:male meiosis chromosome segregation"/>
    <property type="evidence" value="ECO:0007669"/>
    <property type="project" value="UniProtKB-ARBA"/>
</dbReference>
<dbReference type="FunFam" id="3.60.21.10:FF:000026">
    <property type="entry name" value="Serine/threonine-protein phosphatase"/>
    <property type="match status" value="1"/>
</dbReference>
<name>A0A4U5NWR0_STECR</name>
<evidence type="ECO:0000259" key="11">
    <source>
        <dbReference type="PROSITE" id="PS00125"/>
    </source>
</evidence>
<dbReference type="EMBL" id="AZBU02000003">
    <property type="protein sequence ID" value="TKR87770.1"/>
    <property type="molecule type" value="Genomic_DNA"/>
</dbReference>
<feature type="domain" description="Serine/threonine specific protein phosphatases" evidence="11">
    <location>
        <begin position="124"/>
        <end position="129"/>
    </location>
</feature>
<evidence type="ECO:0000256" key="3">
    <source>
        <dbReference type="ARBA" id="ARBA00022801"/>
    </source>
</evidence>
<dbReference type="OrthoDB" id="10317482at2759"/>
<dbReference type="Pfam" id="PF00149">
    <property type="entry name" value="Metallophos"/>
    <property type="match status" value="1"/>
</dbReference>
<organism evidence="12 13">
    <name type="scientific">Steinernema carpocapsae</name>
    <name type="common">Entomopathogenic nematode</name>
    <dbReference type="NCBI Taxonomy" id="34508"/>
    <lineage>
        <taxon>Eukaryota</taxon>
        <taxon>Metazoa</taxon>
        <taxon>Ecdysozoa</taxon>
        <taxon>Nematoda</taxon>
        <taxon>Chromadorea</taxon>
        <taxon>Rhabditida</taxon>
        <taxon>Tylenchina</taxon>
        <taxon>Panagrolaimomorpha</taxon>
        <taxon>Strongyloidoidea</taxon>
        <taxon>Steinernematidae</taxon>
        <taxon>Steinernema</taxon>
    </lineage>
</organism>
<dbReference type="STRING" id="34508.A0A4U5NWR0"/>
<comment type="catalytic activity">
    <reaction evidence="7">
        <text>O-phospho-L-seryl-[protein] + H2O = L-seryl-[protein] + phosphate</text>
        <dbReference type="Rhea" id="RHEA:20629"/>
        <dbReference type="Rhea" id="RHEA-COMP:9863"/>
        <dbReference type="Rhea" id="RHEA-COMP:11604"/>
        <dbReference type="ChEBI" id="CHEBI:15377"/>
        <dbReference type="ChEBI" id="CHEBI:29999"/>
        <dbReference type="ChEBI" id="CHEBI:43474"/>
        <dbReference type="ChEBI" id="CHEBI:83421"/>
        <dbReference type="EC" id="3.1.3.16"/>
    </reaction>
</comment>
<dbReference type="SUPFAM" id="SSF56300">
    <property type="entry name" value="Metallo-dependent phosphatases"/>
    <property type="match status" value="1"/>
</dbReference>
<comment type="caution">
    <text evidence="12">The sequence shown here is derived from an EMBL/GenBank/DDBJ whole genome shotgun (WGS) entry which is preliminary data.</text>
</comment>
<evidence type="ECO:0000313" key="13">
    <source>
        <dbReference type="Proteomes" id="UP000298663"/>
    </source>
</evidence>
<dbReference type="GO" id="GO:0005737">
    <property type="term" value="C:cytoplasm"/>
    <property type="evidence" value="ECO:0007669"/>
    <property type="project" value="TreeGrafter"/>
</dbReference>
<evidence type="ECO:0000256" key="8">
    <source>
        <dbReference type="ARBA" id="ARBA00048336"/>
    </source>
</evidence>
<dbReference type="PRINTS" id="PR00114">
    <property type="entry name" value="STPHPHTASE"/>
</dbReference>
<dbReference type="Proteomes" id="UP000298663">
    <property type="component" value="Unassembled WGS sequence"/>
</dbReference>
<evidence type="ECO:0000256" key="2">
    <source>
        <dbReference type="ARBA" id="ARBA00022723"/>
    </source>
</evidence>
<reference evidence="12 13" key="2">
    <citation type="journal article" date="2019" name="G3 (Bethesda)">
        <title>Hybrid Assembly of the Genome of the Entomopathogenic Nematode Steinernema carpocapsae Identifies the X-Chromosome.</title>
        <authorList>
            <person name="Serra L."/>
            <person name="Macchietto M."/>
            <person name="Macias-Munoz A."/>
            <person name="McGill C.J."/>
            <person name="Rodriguez I.M."/>
            <person name="Rodriguez B."/>
            <person name="Murad R."/>
            <person name="Mortazavi A."/>
        </authorList>
    </citation>
    <scope>NUCLEOTIDE SEQUENCE [LARGE SCALE GENOMIC DNA]</scope>
    <source>
        <strain evidence="12 13">ALL</strain>
    </source>
</reference>
<evidence type="ECO:0000256" key="4">
    <source>
        <dbReference type="ARBA" id="ARBA00022912"/>
    </source>
</evidence>
<dbReference type="InterPro" id="IPR004843">
    <property type="entry name" value="Calcineurin-like_PHP"/>
</dbReference>
<evidence type="ECO:0000256" key="1">
    <source>
        <dbReference type="ARBA" id="ARBA00008294"/>
    </source>
</evidence>
<dbReference type="InterPro" id="IPR029052">
    <property type="entry name" value="Metallo-depent_PP-like"/>
</dbReference>
<evidence type="ECO:0000256" key="10">
    <source>
        <dbReference type="RuleBase" id="RU004273"/>
    </source>
</evidence>
<keyword evidence="4" id="KW-0904">Protein phosphatase</keyword>
<proteinExistence type="inferred from homology"/>
<evidence type="ECO:0000256" key="7">
    <source>
        <dbReference type="ARBA" id="ARBA00047761"/>
    </source>
</evidence>
<accession>A0A4U5NWR0</accession>
<dbReference type="AlphaFoldDB" id="A0A4U5NWR0"/>
<dbReference type="InterPro" id="IPR006186">
    <property type="entry name" value="Ser/Thr-sp_prot-phosphatase"/>
</dbReference>
<dbReference type="GO" id="GO:0000785">
    <property type="term" value="C:chromatin"/>
    <property type="evidence" value="ECO:0007669"/>
    <property type="project" value="UniProtKB-ARBA"/>
</dbReference>
<dbReference type="Gene3D" id="3.60.21.10">
    <property type="match status" value="1"/>
</dbReference>
<dbReference type="PANTHER" id="PTHR11668">
    <property type="entry name" value="SERINE/THREONINE PROTEIN PHOSPHATASE"/>
    <property type="match status" value="1"/>
</dbReference>
<comment type="catalytic activity">
    <reaction evidence="8 10">
        <text>O-phospho-L-threonyl-[protein] + H2O = L-threonyl-[protein] + phosphate</text>
        <dbReference type="Rhea" id="RHEA:47004"/>
        <dbReference type="Rhea" id="RHEA-COMP:11060"/>
        <dbReference type="Rhea" id="RHEA-COMP:11605"/>
        <dbReference type="ChEBI" id="CHEBI:15377"/>
        <dbReference type="ChEBI" id="CHEBI:30013"/>
        <dbReference type="ChEBI" id="CHEBI:43474"/>
        <dbReference type="ChEBI" id="CHEBI:61977"/>
        <dbReference type="EC" id="3.1.3.16"/>
    </reaction>
</comment>
<dbReference type="SMART" id="SM00156">
    <property type="entry name" value="PP2Ac"/>
    <property type="match status" value="1"/>
</dbReference>
<dbReference type="Pfam" id="PF16891">
    <property type="entry name" value="STPPase_N"/>
    <property type="match status" value="1"/>
</dbReference>
<dbReference type="GO" id="GO:0097723">
    <property type="term" value="P:amoeboid sperm motility"/>
    <property type="evidence" value="ECO:0007669"/>
    <property type="project" value="UniProtKB-ARBA"/>
</dbReference>
<dbReference type="PANTHER" id="PTHR11668:SF492">
    <property type="entry name" value="SERINE_THREONINE-PROTEIN PHOSPHATASE PP1-DELTA-RELATED"/>
    <property type="match status" value="1"/>
</dbReference>
<dbReference type="GO" id="GO:0031272">
    <property type="term" value="P:regulation of pseudopodium assembly"/>
    <property type="evidence" value="ECO:0007669"/>
    <property type="project" value="UniProtKB-ARBA"/>
</dbReference>
<evidence type="ECO:0000256" key="5">
    <source>
        <dbReference type="ARBA" id="ARBA00023211"/>
    </source>
</evidence>
<dbReference type="GO" id="GO:0018991">
    <property type="term" value="P:egg-laying behavior"/>
    <property type="evidence" value="ECO:0007669"/>
    <property type="project" value="UniProtKB-ARBA"/>
</dbReference>
<comment type="subcellular location">
    <subcellularLocation>
        <location evidence="6">Cell projection</location>
        <location evidence="6">Pseudopodium</location>
    </subcellularLocation>
</comment>
<evidence type="ECO:0000256" key="6">
    <source>
        <dbReference type="ARBA" id="ARBA00037818"/>
    </source>
</evidence>
<gene>
    <name evidence="12" type="ORF">L596_012120</name>
</gene>
<comment type="similarity">
    <text evidence="1 10">Belongs to the PPP phosphatase family.</text>
</comment>
<evidence type="ECO:0000313" key="12">
    <source>
        <dbReference type="EMBL" id="TKR87770.1"/>
    </source>
</evidence>